<keyword evidence="5" id="KW-1185">Reference proteome</keyword>
<name>A0A1V6TZN4_9EURO</name>
<dbReference type="InterPro" id="IPR036770">
    <property type="entry name" value="Ankyrin_rpt-contain_sf"/>
</dbReference>
<dbReference type="OrthoDB" id="341259at2759"/>
<feature type="repeat" description="ANK" evidence="3">
    <location>
        <begin position="301"/>
        <end position="333"/>
    </location>
</feature>
<feature type="repeat" description="ANK" evidence="3">
    <location>
        <begin position="63"/>
        <end position="95"/>
    </location>
</feature>
<dbReference type="EMBL" id="MLKD01000001">
    <property type="protein sequence ID" value="OQE31782.1"/>
    <property type="molecule type" value="Genomic_DNA"/>
</dbReference>
<feature type="repeat" description="ANK" evidence="3">
    <location>
        <begin position="192"/>
        <end position="224"/>
    </location>
</feature>
<dbReference type="Pfam" id="PF00023">
    <property type="entry name" value="Ank"/>
    <property type="match status" value="1"/>
</dbReference>
<dbReference type="PROSITE" id="PS50088">
    <property type="entry name" value="ANK_REPEAT"/>
    <property type="match status" value="8"/>
</dbReference>
<sequence>MPIHCRAISNQTNPSQLLITNDAELYTKATSKGWTPLEFAAENNLKTSIQWGLKHTGYVSAKSSASLLQYAAEHGYEDLAQVLINAGTELETKSRLQVYLASAEGHAATIKLLLRSGARFEAREEAGLSPLCWAFQKGHETAVRVLLEAGADLSATTFEGRIALSQASQRSSEGTMQLLLDNIAEIDSNDGSGWTTLQMASRMGRVSITRFLLEAGVNQDARGAKVNEQGEDWGTPLHFSCHNGHESVIKILLQAGADPNSANVHHETPLHKAIKSLLDTKAAVELLIEARADIEIANDYEAMAALFLAVRAGSAAKIKLLVETGANLEAKSSQGFTPLFEAVDRKDKSLVKLLLDLGADVEAKSDRGKSVVALASHLHQHELARFLRVVKSKRRNPSIM</sequence>
<evidence type="ECO:0000313" key="5">
    <source>
        <dbReference type="Proteomes" id="UP000191285"/>
    </source>
</evidence>
<gene>
    <name evidence="4" type="ORF">PENSTE_c001G00095</name>
</gene>
<dbReference type="PANTHER" id="PTHR24198">
    <property type="entry name" value="ANKYRIN REPEAT AND PROTEIN KINASE DOMAIN-CONTAINING PROTEIN"/>
    <property type="match status" value="1"/>
</dbReference>
<dbReference type="AlphaFoldDB" id="A0A1V6TZN4"/>
<dbReference type="STRING" id="303698.A0A1V6TZN4"/>
<accession>A0A1V6TZN4</accession>
<feature type="repeat" description="ANK" evidence="3">
    <location>
        <begin position="334"/>
        <end position="366"/>
    </location>
</feature>
<evidence type="ECO:0000313" key="4">
    <source>
        <dbReference type="EMBL" id="OQE31782.1"/>
    </source>
</evidence>
<dbReference type="PANTHER" id="PTHR24198:SF165">
    <property type="entry name" value="ANKYRIN REPEAT-CONTAINING PROTEIN-RELATED"/>
    <property type="match status" value="1"/>
</dbReference>
<evidence type="ECO:0000256" key="3">
    <source>
        <dbReference type="PROSITE-ProRule" id="PRU00023"/>
    </source>
</evidence>
<keyword evidence="2 3" id="KW-0040">ANK repeat</keyword>
<dbReference type="PRINTS" id="PR01415">
    <property type="entry name" value="ANKYRIN"/>
</dbReference>
<evidence type="ECO:0000256" key="2">
    <source>
        <dbReference type="ARBA" id="ARBA00023043"/>
    </source>
</evidence>
<evidence type="ECO:0000256" key="1">
    <source>
        <dbReference type="ARBA" id="ARBA00022737"/>
    </source>
</evidence>
<feature type="repeat" description="ANK" evidence="3">
    <location>
        <begin position="93"/>
        <end position="125"/>
    </location>
</feature>
<dbReference type="Proteomes" id="UP000191285">
    <property type="component" value="Unassembled WGS sequence"/>
</dbReference>
<dbReference type="InterPro" id="IPR002110">
    <property type="entry name" value="Ankyrin_rpt"/>
</dbReference>
<feature type="repeat" description="ANK" evidence="3">
    <location>
        <begin position="265"/>
        <end position="299"/>
    </location>
</feature>
<comment type="caution">
    <text evidence="4">The sequence shown here is derived from an EMBL/GenBank/DDBJ whole genome shotgun (WGS) entry which is preliminary data.</text>
</comment>
<protein>
    <submittedName>
        <fullName evidence="4">Uncharacterized protein</fullName>
    </submittedName>
</protein>
<feature type="repeat" description="ANK" evidence="3">
    <location>
        <begin position="126"/>
        <end position="158"/>
    </location>
</feature>
<dbReference type="PROSITE" id="PS50297">
    <property type="entry name" value="ANK_REP_REGION"/>
    <property type="match status" value="4"/>
</dbReference>
<keyword evidence="1" id="KW-0677">Repeat</keyword>
<dbReference type="Gene3D" id="1.25.40.20">
    <property type="entry name" value="Ankyrin repeat-containing domain"/>
    <property type="match status" value="2"/>
</dbReference>
<feature type="repeat" description="ANK" evidence="3">
    <location>
        <begin position="232"/>
        <end position="264"/>
    </location>
</feature>
<organism evidence="4 5">
    <name type="scientific">Penicillium steckii</name>
    <dbReference type="NCBI Taxonomy" id="303698"/>
    <lineage>
        <taxon>Eukaryota</taxon>
        <taxon>Fungi</taxon>
        <taxon>Dikarya</taxon>
        <taxon>Ascomycota</taxon>
        <taxon>Pezizomycotina</taxon>
        <taxon>Eurotiomycetes</taxon>
        <taxon>Eurotiomycetidae</taxon>
        <taxon>Eurotiales</taxon>
        <taxon>Aspergillaceae</taxon>
        <taxon>Penicillium</taxon>
    </lineage>
</organism>
<reference evidence="5" key="1">
    <citation type="journal article" date="2017" name="Nat. Microbiol.">
        <title>Global analysis of biosynthetic gene clusters reveals vast potential of secondary metabolite production in Penicillium species.</title>
        <authorList>
            <person name="Nielsen J.C."/>
            <person name="Grijseels S."/>
            <person name="Prigent S."/>
            <person name="Ji B."/>
            <person name="Dainat J."/>
            <person name="Nielsen K.F."/>
            <person name="Frisvad J.C."/>
            <person name="Workman M."/>
            <person name="Nielsen J."/>
        </authorList>
    </citation>
    <scope>NUCLEOTIDE SEQUENCE [LARGE SCALE GENOMIC DNA]</scope>
    <source>
        <strain evidence="5">IBT 24891</strain>
    </source>
</reference>
<dbReference type="SUPFAM" id="SSF48403">
    <property type="entry name" value="Ankyrin repeat"/>
    <property type="match status" value="1"/>
</dbReference>
<proteinExistence type="predicted"/>
<dbReference type="SMART" id="SM00248">
    <property type="entry name" value="ANK"/>
    <property type="match status" value="10"/>
</dbReference>
<dbReference type="Pfam" id="PF12796">
    <property type="entry name" value="Ank_2"/>
    <property type="match status" value="3"/>
</dbReference>